<dbReference type="SUPFAM" id="SSF100895">
    <property type="entry name" value="Kazal-type serine protease inhibitors"/>
    <property type="match status" value="1"/>
</dbReference>
<dbReference type="InterPro" id="IPR036058">
    <property type="entry name" value="Kazal_dom_sf"/>
</dbReference>
<reference evidence="3 4" key="1">
    <citation type="submission" date="2024-03" db="EMBL/GenBank/DDBJ databases">
        <title>The genome assembly and annotation of the cricket Gryllus longicercus Weissman &amp; Gray.</title>
        <authorList>
            <person name="Szrajer S."/>
            <person name="Gray D."/>
            <person name="Ylla G."/>
        </authorList>
    </citation>
    <scope>NUCLEOTIDE SEQUENCE [LARGE SCALE GENOMIC DNA]</scope>
    <source>
        <strain evidence="3">DAG 2021-001</strain>
        <tissue evidence="3">Whole body minus gut</tissue>
    </source>
</reference>
<dbReference type="InterPro" id="IPR002350">
    <property type="entry name" value="Kazal_dom"/>
</dbReference>
<dbReference type="AlphaFoldDB" id="A0AAN9VY66"/>
<feature type="domain" description="Kazal-like" evidence="2">
    <location>
        <begin position="26"/>
        <end position="81"/>
    </location>
</feature>
<gene>
    <name evidence="3" type="ORF">R5R35_008406</name>
</gene>
<dbReference type="Proteomes" id="UP001378592">
    <property type="component" value="Unassembled WGS sequence"/>
</dbReference>
<evidence type="ECO:0000313" key="4">
    <source>
        <dbReference type="Proteomes" id="UP001378592"/>
    </source>
</evidence>
<keyword evidence="1" id="KW-0732">Signal</keyword>
<dbReference type="SMART" id="SM00280">
    <property type="entry name" value="KAZAL"/>
    <property type="match status" value="1"/>
</dbReference>
<protein>
    <recommendedName>
        <fullName evidence="2">Kazal-like domain-containing protein</fullName>
    </recommendedName>
</protein>
<evidence type="ECO:0000313" key="3">
    <source>
        <dbReference type="EMBL" id="KAK7868592.1"/>
    </source>
</evidence>
<dbReference type="Gene3D" id="3.30.60.30">
    <property type="match status" value="1"/>
</dbReference>
<sequence>MHRPRPRPDARALVHVLVLLAVSALVAAQNECRKCPKYYSPVCASDGGSSPPRVFVNYCEMNYYNCFTGGSFTKVRSGTCS</sequence>
<accession>A0AAN9VY66</accession>
<dbReference type="CDD" id="cd00104">
    <property type="entry name" value="KAZAL_FS"/>
    <property type="match status" value="1"/>
</dbReference>
<name>A0AAN9VY66_9ORTH</name>
<keyword evidence="4" id="KW-1185">Reference proteome</keyword>
<dbReference type="EMBL" id="JAZDUA010000090">
    <property type="protein sequence ID" value="KAK7868592.1"/>
    <property type="molecule type" value="Genomic_DNA"/>
</dbReference>
<evidence type="ECO:0000259" key="2">
    <source>
        <dbReference type="PROSITE" id="PS51465"/>
    </source>
</evidence>
<comment type="caution">
    <text evidence="3">The sequence shown here is derived from an EMBL/GenBank/DDBJ whole genome shotgun (WGS) entry which is preliminary data.</text>
</comment>
<organism evidence="3 4">
    <name type="scientific">Gryllus longicercus</name>
    <dbReference type="NCBI Taxonomy" id="2509291"/>
    <lineage>
        <taxon>Eukaryota</taxon>
        <taxon>Metazoa</taxon>
        <taxon>Ecdysozoa</taxon>
        <taxon>Arthropoda</taxon>
        <taxon>Hexapoda</taxon>
        <taxon>Insecta</taxon>
        <taxon>Pterygota</taxon>
        <taxon>Neoptera</taxon>
        <taxon>Polyneoptera</taxon>
        <taxon>Orthoptera</taxon>
        <taxon>Ensifera</taxon>
        <taxon>Gryllidea</taxon>
        <taxon>Grylloidea</taxon>
        <taxon>Gryllidae</taxon>
        <taxon>Gryllinae</taxon>
        <taxon>Gryllus</taxon>
    </lineage>
</organism>
<proteinExistence type="predicted"/>
<feature type="signal peptide" evidence="1">
    <location>
        <begin position="1"/>
        <end position="28"/>
    </location>
</feature>
<dbReference type="Pfam" id="PF07648">
    <property type="entry name" value="Kazal_2"/>
    <property type="match status" value="1"/>
</dbReference>
<feature type="chain" id="PRO_5042860779" description="Kazal-like domain-containing protein" evidence="1">
    <location>
        <begin position="29"/>
        <end position="81"/>
    </location>
</feature>
<dbReference type="PROSITE" id="PS51465">
    <property type="entry name" value="KAZAL_2"/>
    <property type="match status" value="1"/>
</dbReference>
<evidence type="ECO:0000256" key="1">
    <source>
        <dbReference type="SAM" id="SignalP"/>
    </source>
</evidence>